<evidence type="ECO:0000256" key="1">
    <source>
        <dbReference type="SAM" id="MobiDB-lite"/>
    </source>
</evidence>
<name>A0ABV0SRA5_9TELE</name>
<feature type="compositionally biased region" description="Low complexity" evidence="1">
    <location>
        <begin position="186"/>
        <end position="198"/>
    </location>
</feature>
<accession>A0ABV0SRA5</accession>
<keyword evidence="3" id="KW-1185">Reference proteome</keyword>
<protein>
    <submittedName>
        <fullName evidence="2">Uncharacterized protein</fullName>
    </submittedName>
</protein>
<evidence type="ECO:0000313" key="2">
    <source>
        <dbReference type="EMBL" id="MEQ2223099.1"/>
    </source>
</evidence>
<dbReference type="EMBL" id="JAHRIQ010005631">
    <property type="protein sequence ID" value="MEQ2223099.1"/>
    <property type="molecule type" value="Genomic_DNA"/>
</dbReference>
<sequence>MSPECCHCTAQGCLHLLHMPQRTAEGRCLGSSHRGPGDTSVPVQATEGPGDASAPAHATAGLGDAPAPAHATEGPGDASAPAQVSEGLDDASAPVCATEGLDNPLAPTPGLKAFQGFKEGLVLILATDLRGEGFEEEAPPDPVSEEFKEHVILVLASMGLPGSVPVSEGPVGSVLVCEGPSGSVPVSEGPSGSVPVSGGLPGTASASEGSPGTVKAKPDSKPPEFHRVSGGSSTLHGRPLICHPDAPLLCSGSLVFAFAAGRQGLYVCIGLHVSAAHRKGLHVSAGLQVLVLTFIPTVGLHVFADVAGRPGS</sequence>
<reference evidence="2 3" key="1">
    <citation type="submission" date="2021-06" db="EMBL/GenBank/DDBJ databases">
        <authorList>
            <person name="Palmer J.M."/>
        </authorList>
    </citation>
    <scope>NUCLEOTIDE SEQUENCE [LARGE SCALE GENOMIC DNA]</scope>
    <source>
        <strain evidence="3">if_2019</strain>
        <tissue evidence="2">Muscle</tissue>
    </source>
</reference>
<comment type="caution">
    <text evidence="2">The sequence shown here is derived from an EMBL/GenBank/DDBJ whole genome shotgun (WGS) entry which is preliminary data.</text>
</comment>
<feature type="compositionally biased region" description="Basic and acidic residues" evidence="1">
    <location>
        <begin position="216"/>
        <end position="227"/>
    </location>
</feature>
<dbReference type="Proteomes" id="UP001482620">
    <property type="component" value="Unassembled WGS sequence"/>
</dbReference>
<evidence type="ECO:0000313" key="3">
    <source>
        <dbReference type="Proteomes" id="UP001482620"/>
    </source>
</evidence>
<feature type="region of interest" description="Disordered" evidence="1">
    <location>
        <begin position="186"/>
        <end position="232"/>
    </location>
</feature>
<gene>
    <name evidence="2" type="ORF">ILYODFUR_033296</name>
</gene>
<organism evidence="2 3">
    <name type="scientific">Ilyodon furcidens</name>
    <name type="common">goldbreast splitfin</name>
    <dbReference type="NCBI Taxonomy" id="33524"/>
    <lineage>
        <taxon>Eukaryota</taxon>
        <taxon>Metazoa</taxon>
        <taxon>Chordata</taxon>
        <taxon>Craniata</taxon>
        <taxon>Vertebrata</taxon>
        <taxon>Euteleostomi</taxon>
        <taxon>Actinopterygii</taxon>
        <taxon>Neopterygii</taxon>
        <taxon>Teleostei</taxon>
        <taxon>Neoteleostei</taxon>
        <taxon>Acanthomorphata</taxon>
        <taxon>Ovalentaria</taxon>
        <taxon>Atherinomorphae</taxon>
        <taxon>Cyprinodontiformes</taxon>
        <taxon>Goodeidae</taxon>
        <taxon>Ilyodon</taxon>
    </lineage>
</organism>
<feature type="region of interest" description="Disordered" evidence="1">
    <location>
        <begin position="28"/>
        <end position="96"/>
    </location>
</feature>
<proteinExistence type="predicted"/>